<feature type="repeat" description="RCC1" evidence="3">
    <location>
        <begin position="122"/>
        <end position="200"/>
    </location>
</feature>
<evidence type="ECO:0000256" key="4">
    <source>
        <dbReference type="SAM" id="MobiDB-lite"/>
    </source>
</evidence>
<dbReference type="PANTHER" id="PTHR45982:SF1">
    <property type="entry name" value="REGULATOR OF CHROMOSOME CONDENSATION"/>
    <property type="match status" value="1"/>
</dbReference>
<dbReference type="GeneID" id="19241215"/>
<dbReference type="AlphaFoldDB" id="U1FVH6"/>
<keyword evidence="7" id="KW-1185">Reference proteome</keyword>
<dbReference type="InterPro" id="IPR058923">
    <property type="entry name" value="RCC1-like_dom"/>
</dbReference>
<dbReference type="PRINTS" id="PR00633">
    <property type="entry name" value="RCCNDNSATION"/>
</dbReference>
<dbReference type="PROSITE" id="PS00625">
    <property type="entry name" value="RCC1_1"/>
    <property type="match status" value="1"/>
</dbReference>
<name>U1FVH6_ENDPU</name>
<feature type="compositionally biased region" description="Acidic residues" evidence="4">
    <location>
        <begin position="150"/>
        <end position="161"/>
    </location>
</feature>
<dbReference type="GO" id="GO:0005737">
    <property type="term" value="C:cytoplasm"/>
    <property type="evidence" value="ECO:0007669"/>
    <property type="project" value="TreeGrafter"/>
</dbReference>
<feature type="repeat" description="RCC1" evidence="3">
    <location>
        <begin position="255"/>
        <end position="309"/>
    </location>
</feature>
<dbReference type="eggNOG" id="KOG1426">
    <property type="taxonomic scope" value="Eukaryota"/>
</dbReference>
<evidence type="ECO:0000313" key="6">
    <source>
        <dbReference type="EMBL" id="ERF68827.1"/>
    </source>
</evidence>
<dbReference type="PROSITE" id="PS50012">
    <property type="entry name" value="RCC1_3"/>
    <property type="match status" value="5"/>
</dbReference>
<dbReference type="OrthoDB" id="61110at2759"/>
<dbReference type="Pfam" id="PF25390">
    <property type="entry name" value="WD40_RLD"/>
    <property type="match status" value="1"/>
</dbReference>
<dbReference type="PANTHER" id="PTHR45982">
    <property type="entry name" value="REGULATOR OF CHROMOSOME CONDENSATION"/>
    <property type="match status" value="1"/>
</dbReference>
<protein>
    <recommendedName>
        <fullName evidence="5">RCC1-like domain-containing protein</fullName>
    </recommendedName>
</protein>
<dbReference type="PROSITE" id="PS00626">
    <property type="entry name" value="RCC1_2"/>
    <property type="match status" value="1"/>
</dbReference>
<proteinExistence type="predicted"/>
<dbReference type="InterPro" id="IPR000408">
    <property type="entry name" value="Reg_chr_condens"/>
</dbReference>
<feature type="region of interest" description="Disordered" evidence="4">
    <location>
        <begin position="141"/>
        <end position="171"/>
    </location>
</feature>
<keyword evidence="1" id="KW-0344">Guanine-nucleotide releasing factor</keyword>
<evidence type="ECO:0000313" key="7">
    <source>
        <dbReference type="Proteomes" id="UP000019373"/>
    </source>
</evidence>
<dbReference type="Gene3D" id="2.130.10.30">
    <property type="entry name" value="Regulator of chromosome condensation 1/beta-lactamase-inhibitor protein II"/>
    <property type="match status" value="1"/>
</dbReference>
<evidence type="ECO:0000259" key="5">
    <source>
        <dbReference type="Pfam" id="PF25390"/>
    </source>
</evidence>
<sequence length="490" mass="52313">MAVRRTPATTQRTKTSKKRSLEDDTSPLSKRVKASANVAKPPLKTSARGGTSSTPTTLLNAIPTRLEVFVFGDGSAGELGLGTKNAIEVKRPRRNHLLDPKSAGVVNLAAGGMHAAALTHDHKVLTWGVNDLSALGRDTTWEAPMREVNGEGDSDSDESEPDLNPLESNPAAIPADRFSAATRFVQVAAGDSTTCVLTEAVLSMVGAHFARFRILLEPDDEVIEVQREPMLIPGLKRIVQLSVGNDFCLALDAEGKVFSWGNGEQGQLGRRLVERRRIRALVPTRVAIPRSRIASIHTGADHAFAIDSNGNTWAWGSNNYGQTGVTKGVGLGGSIVIPPRKVPSFVGKHIKMIEGGLHHSVAVTHDGECLVWGRIDGAQMGLDIQKLPLDDPNKVLSAHGRPRVLLQPTSLALLGCVYAAAGSDHNIAITSDGKAYSWGFNANYQCGQGDDDDISFATLIQCSAIDDKKLSWAGAGGQYSMLASAWKDID</sequence>
<dbReference type="InterPro" id="IPR051553">
    <property type="entry name" value="Ran_GTPase-activating"/>
</dbReference>
<dbReference type="InterPro" id="IPR009091">
    <property type="entry name" value="RCC1/BLIP-II"/>
</dbReference>
<dbReference type="HOGENOM" id="CLU_005210_4_0_1"/>
<evidence type="ECO:0000256" key="2">
    <source>
        <dbReference type="ARBA" id="ARBA00022737"/>
    </source>
</evidence>
<accession>U1FVH6</accession>
<evidence type="ECO:0000256" key="3">
    <source>
        <dbReference type="PROSITE-ProRule" id="PRU00235"/>
    </source>
</evidence>
<dbReference type="RefSeq" id="XP_007805564.1">
    <property type="nucleotide sequence ID" value="XM_007807373.1"/>
</dbReference>
<gene>
    <name evidence="6" type="ORF">EPUS_06271</name>
</gene>
<dbReference type="SUPFAM" id="SSF50985">
    <property type="entry name" value="RCC1/BLIP-II"/>
    <property type="match status" value="1"/>
</dbReference>
<feature type="repeat" description="RCC1" evidence="3">
    <location>
        <begin position="66"/>
        <end position="121"/>
    </location>
</feature>
<feature type="region of interest" description="Disordered" evidence="4">
    <location>
        <begin position="1"/>
        <end position="56"/>
    </location>
</feature>
<feature type="repeat" description="RCC1" evidence="3">
    <location>
        <begin position="367"/>
        <end position="432"/>
    </location>
</feature>
<organism evidence="6 7">
    <name type="scientific">Endocarpon pusillum (strain Z07020 / HMAS-L-300199)</name>
    <name type="common">Lichen-forming fungus</name>
    <dbReference type="NCBI Taxonomy" id="1263415"/>
    <lineage>
        <taxon>Eukaryota</taxon>
        <taxon>Fungi</taxon>
        <taxon>Dikarya</taxon>
        <taxon>Ascomycota</taxon>
        <taxon>Pezizomycotina</taxon>
        <taxon>Eurotiomycetes</taxon>
        <taxon>Chaetothyriomycetidae</taxon>
        <taxon>Verrucariales</taxon>
        <taxon>Verrucariaceae</taxon>
        <taxon>Endocarpon</taxon>
    </lineage>
</organism>
<feature type="domain" description="RCC1-like" evidence="5">
    <location>
        <begin position="67"/>
        <end position="482"/>
    </location>
</feature>
<reference evidence="7" key="1">
    <citation type="journal article" date="2014" name="BMC Genomics">
        <title>Genome characteristics reveal the impact of lichenization on lichen-forming fungus Endocarpon pusillum Hedwig (Verrucariales, Ascomycota).</title>
        <authorList>
            <person name="Wang Y.-Y."/>
            <person name="Liu B."/>
            <person name="Zhang X.-Y."/>
            <person name="Zhou Q.-M."/>
            <person name="Zhang T."/>
            <person name="Li H."/>
            <person name="Yu Y.-F."/>
            <person name="Zhang X.-L."/>
            <person name="Hao X.-Y."/>
            <person name="Wang M."/>
            <person name="Wang L."/>
            <person name="Wei J.-C."/>
        </authorList>
    </citation>
    <scope>NUCLEOTIDE SEQUENCE [LARGE SCALE GENOMIC DNA]</scope>
    <source>
        <strain evidence="7">Z07020 / HMAS-L-300199</strain>
    </source>
</reference>
<evidence type="ECO:0000256" key="1">
    <source>
        <dbReference type="ARBA" id="ARBA00022658"/>
    </source>
</evidence>
<dbReference type="Proteomes" id="UP000019373">
    <property type="component" value="Unassembled WGS sequence"/>
</dbReference>
<keyword evidence="2" id="KW-0677">Repeat</keyword>
<dbReference type="OMA" id="TWGINAT"/>
<feature type="repeat" description="RCC1" evidence="3">
    <location>
        <begin position="310"/>
        <end position="366"/>
    </location>
</feature>
<dbReference type="GO" id="GO:0005085">
    <property type="term" value="F:guanyl-nucleotide exchange factor activity"/>
    <property type="evidence" value="ECO:0007669"/>
    <property type="project" value="TreeGrafter"/>
</dbReference>
<dbReference type="EMBL" id="KE721493">
    <property type="protein sequence ID" value="ERF68827.1"/>
    <property type="molecule type" value="Genomic_DNA"/>
</dbReference>